<dbReference type="PANTHER" id="PTHR30069">
    <property type="entry name" value="TONB-DEPENDENT OUTER MEMBRANE RECEPTOR"/>
    <property type="match status" value="1"/>
</dbReference>
<dbReference type="PANTHER" id="PTHR30069:SF49">
    <property type="entry name" value="OUTER MEMBRANE PROTEIN C"/>
    <property type="match status" value="1"/>
</dbReference>
<dbReference type="Pfam" id="PF07715">
    <property type="entry name" value="Plug"/>
    <property type="match status" value="1"/>
</dbReference>
<evidence type="ECO:0000256" key="4">
    <source>
        <dbReference type="ARBA" id="ARBA00022692"/>
    </source>
</evidence>
<dbReference type="AlphaFoldDB" id="A0A6I6G9T9"/>
<name>A0A6I6G9T9_9BACT</name>
<dbReference type="InterPro" id="IPR039426">
    <property type="entry name" value="TonB-dep_rcpt-like"/>
</dbReference>
<dbReference type="GO" id="GO:0015344">
    <property type="term" value="F:siderophore uptake transmembrane transporter activity"/>
    <property type="evidence" value="ECO:0007669"/>
    <property type="project" value="TreeGrafter"/>
</dbReference>
<dbReference type="GO" id="GO:0044718">
    <property type="term" value="P:siderophore transmembrane transport"/>
    <property type="evidence" value="ECO:0007669"/>
    <property type="project" value="TreeGrafter"/>
</dbReference>
<keyword evidence="3" id="KW-1134">Transmembrane beta strand</keyword>
<gene>
    <name evidence="12" type="ORF">GLV81_00650</name>
</gene>
<evidence type="ECO:0000256" key="7">
    <source>
        <dbReference type="ARBA" id="ARBA00023237"/>
    </source>
</evidence>
<dbReference type="InterPro" id="IPR036942">
    <property type="entry name" value="Beta-barrel_TonB_sf"/>
</dbReference>
<dbReference type="InterPro" id="IPR000531">
    <property type="entry name" value="Beta-barrel_TonB"/>
</dbReference>
<dbReference type="InterPro" id="IPR037066">
    <property type="entry name" value="Plug_dom_sf"/>
</dbReference>
<evidence type="ECO:0000313" key="12">
    <source>
        <dbReference type="EMBL" id="QGW26810.1"/>
    </source>
</evidence>
<evidence type="ECO:0000313" key="13">
    <source>
        <dbReference type="Proteomes" id="UP000426027"/>
    </source>
</evidence>
<keyword evidence="4" id="KW-0812">Transmembrane</keyword>
<dbReference type="Gene3D" id="2.170.130.10">
    <property type="entry name" value="TonB-dependent receptor, plug domain"/>
    <property type="match status" value="1"/>
</dbReference>
<evidence type="ECO:0000256" key="5">
    <source>
        <dbReference type="ARBA" id="ARBA00023077"/>
    </source>
</evidence>
<reference evidence="12 13" key="1">
    <citation type="submission" date="2019-11" db="EMBL/GenBank/DDBJ databases">
        <authorList>
            <person name="Im W.T."/>
        </authorList>
    </citation>
    <scope>NUCLEOTIDE SEQUENCE [LARGE SCALE GENOMIC DNA]</scope>
    <source>
        <strain evidence="12 13">SB-02</strain>
    </source>
</reference>
<dbReference type="GO" id="GO:0009279">
    <property type="term" value="C:cell outer membrane"/>
    <property type="evidence" value="ECO:0007669"/>
    <property type="project" value="UniProtKB-SubCell"/>
</dbReference>
<dbReference type="KEGG" id="fls:GLV81_00650"/>
<keyword evidence="6 8" id="KW-0472">Membrane</keyword>
<protein>
    <submittedName>
        <fullName evidence="12">TonB-dependent receptor</fullName>
    </submittedName>
</protein>
<keyword evidence="13" id="KW-1185">Reference proteome</keyword>
<dbReference type="Proteomes" id="UP000426027">
    <property type="component" value="Chromosome"/>
</dbReference>
<comment type="similarity">
    <text evidence="8">Belongs to the TonB-dependent receptor family.</text>
</comment>
<comment type="subcellular location">
    <subcellularLocation>
        <location evidence="1">Cell outer membrane</location>
        <topology evidence="1">Multi-pass membrane protein</topology>
    </subcellularLocation>
</comment>
<evidence type="ECO:0000256" key="3">
    <source>
        <dbReference type="ARBA" id="ARBA00022452"/>
    </source>
</evidence>
<dbReference type="RefSeq" id="WP_157475939.1">
    <property type="nucleotide sequence ID" value="NZ_CP046566.1"/>
</dbReference>
<dbReference type="InterPro" id="IPR012910">
    <property type="entry name" value="Plug_dom"/>
</dbReference>
<dbReference type="Gene3D" id="2.40.170.20">
    <property type="entry name" value="TonB-dependent receptor, beta-barrel domain"/>
    <property type="match status" value="1"/>
</dbReference>
<evidence type="ECO:0000259" key="10">
    <source>
        <dbReference type="Pfam" id="PF00593"/>
    </source>
</evidence>
<feature type="chain" id="PRO_5026120987" evidence="9">
    <location>
        <begin position="38"/>
        <end position="683"/>
    </location>
</feature>
<evidence type="ECO:0000256" key="1">
    <source>
        <dbReference type="ARBA" id="ARBA00004571"/>
    </source>
</evidence>
<evidence type="ECO:0000256" key="6">
    <source>
        <dbReference type="ARBA" id="ARBA00023136"/>
    </source>
</evidence>
<keyword evidence="12" id="KW-0675">Receptor</keyword>
<evidence type="ECO:0000256" key="2">
    <source>
        <dbReference type="ARBA" id="ARBA00022448"/>
    </source>
</evidence>
<keyword evidence="5 8" id="KW-0798">TonB box</keyword>
<keyword evidence="9" id="KW-0732">Signal</keyword>
<evidence type="ECO:0000256" key="8">
    <source>
        <dbReference type="RuleBase" id="RU003357"/>
    </source>
</evidence>
<feature type="domain" description="TonB-dependent receptor-like beta-barrel" evidence="10">
    <location>
        <begin position="351"/>
        <end position="653"/>
    </location>
</feature>
<evidence type="ECO:0000259" key="11">
    <source>
        <dbReference type="Pfam" id="PF07715"/>
    </source>
</evidence>
<evidence type="ECO:0000256" key="9">
    <source>
        <dbReference type="SAM" id="SignalP"/>
    </source>
</evidence>
<dbReference type="Pfam" id="PF00593">
    <property type="entry name" value="TonB_dep_Rec_b-barrel"/>
    <property type="match status" value="1"/>
</dbReference>
<accession>A0A6I6G9T9</accession>
<feature type="signal peptide" evidence="9">
    <location>
        <begin position="1"/>
        <end position="37"/>
    </location>
</feature>
<sequence length="683" mass="76030">MAVHLVPPLPANAYNMLHTGKQLGVLLLLLISWQAHAQQDTVPTVVLEQVQVIRAARQPTQALLQFYKTTPAATLEEVLSRIPEMSLVRRGAYGMEPAIRSYSAGQINVLVDGMRIHGACTDKMDPASIYVEPINLSSIQLETGANAFAKGATLGGSVDMQLAKAVPGLAHTWQGSVSSGYQSAAQAWYHGGQLHYSGQSWAVRASGTYRTAQAYKDGDGNTVPFSQYNKVNATTAITYQLNQRTTLRADVLYDEGWNIGYPALPMDVGSAKALIAALSIEQTDAAATWHSKSAKLYVNRIVHAMDDTQRPNVPMHMDMPGTSNTVGAYATALYRRQDHQLQLRADASATQLHASMTMYAPGSSPMYMLTWPDNQRWQTGAAAQWKWQPDSNWQLLANVRTDVFVSRLTSVLAKDHIAILNGNTNTRWDVLGNASLQVNRQLGKGHKLSASVGWAQRMPTASELYGFYLYNAAENYDYVGNTALKPEQSLQSEINYQYRGARWQMKISGFYHALHHYIVGEIDPQFSAMTIGSAGVKRYTQQPNATLMGAELWWQAALNKRWLWINTLRYQHGEVADSPMPFVSPLKAVSSMRWAWGKLSLQGECEIAAAQERPASRYGEVKTNGYTLLHLRLAYPVSLMGLQWQWQTGVENLLNESYRDHLDWGKTILRPGRNVYLQCTVKW</sequence>
<keyword evidence="7" id="KW-0998">Cell outer membrane</keyword>
<feature type="domain" description="TonB-dependent receptor plug" evidence="11">
    <location>
        <begin position="68"/>
        <end position="153"/>
    </location>
</feature>
<dbReference type="EMBL" id="CP046566">
    <property type="protein sequence ID" value="QGW26810.1"/>
    <property type="molecule type" value="Genomic_DNA"/>
</dbReference>
<proteinExistence type="inferred from homology"/>
<dbReference type="SUPFAM" id="SSF56935">
    <property type="entry name" value="Porins"/>
    <property type="match status" value="1"/>
</dbReference>
<organism evidence="12 13">
    <name type="scientific">Phnomibacter ginsenosidimutans</name>
    <dbReference type="NCBI Taxonomy" id="2676868"/>
    <lineage>
        <taxon>Bacteria</taxon>
        <taxon>Pseudomonadati</taxon>
        <taxon>Bacteroidota</taxon>
        <taxon>Chitinophagia</taxon>
        <taxon>Chitinophagales</taxon>
        <taxon>Chitinophagaceae</taxon>
        <taxon>Phnomibacter</taxon>
    </lineage>
</organism>
<keyword evidence="2" id="KW-0813">Transport</keyword>